<comment type="caution">
    <text evidence="2">The sequence shown here is derived from an EMBL/GenBank/DDBJ whole genome shotgun (WGS) entry which is preliminary data.</text>
</comment>
<gene>
    <name evidence="2" type="ORF">Pph01_65020</name>
</gene>
<dbReference type="AlphaFoldDB" id="A0A8J3U9Z8"/>
<dbReference type="Proteomes" id="UP000622547">
    <property type="component" value="Unassembled WGS sequence"/>
</dbReference>
<accession>A0A8J3U9Z8</accession>
<sequence length="97" mass="10358">MPGARVATDGNEDGAGQRKQVITLGLVQPERSGDRVEDHRRGVLAAALFQPGVIVDADAGESCELFATQPWNASMPFALHPHVFRIEAGPARAEEVP</sequence>
<feature type="region of interest" description="Disordered" evidence="1">
    <location>
        <begin position="1"/>
        <end position="20"/>
    </location>
</feature>
<name>A0A8J3U9Z8_9ACTN</name>
<proteinExistence type="predicted"/>
<protein>
    <submittedName>
        <fullName evidence="2">Uncharacterized protein</fullName>
    </submittedName>
</protein>
<organism evidence="2 3">
    <name type="scientific">Planotetraspora phitsanulokensis</name>
    <dbReference type="NCBI Taxonomy" id="575192"/>
    <lineage>
        <taxon>Bacteria</taxon>
        <taxon>Bacillati</taxon>
        <taxon>Actinomycetota</taxon>
        <taxon>Actinomycetes</taxon>
        <taxon>Streptosporangiales</taxon>
        <taxon>Streptosporangiaceae</taxon>
        <taxon>Planotetraspora</taxon>
    </lineage>
</organism>
<evidence type="ECO:0000256" key="1">
    <source>
        <dbReference type="SAM" id="MobiDB-lite"/>
    </source>
</evidence>
<keyword evidence="3" id="KW-1185">Reference proteome</keyword>
<dbReference type="EMBL" id="BOOP01000034">
    <property type="protein sequence ID" value="GII41499.1"/>
    <property type="molecule type" value="Genomic_DNA"/>
</dbReference>
<reference evidence="2 3" key="1">
    <citation type="submission" date="2021-01" db="EMBL/GenBank/DDBJ databases">
        <title>Whole genome shotgun sequence of Planotetraspora phitsanulokensis NBRC 104273.</title>
        <authorList>
            <person name="Komaki H."/>
            <person name="Tamura T."/>
        </authorList>
    </citation>
    <scope>NUCLEOTIDE SEQUENCE [LARGE SCALE GENOMIC DNA]</scope>
    <source>
        <strain evidence="2 3">NBRC 104273</strain>
    </source>
</reference>
<evidence type="ECO:0000313" key="2">
    <source>
        <dbReference type="EMBL" id="GII41499.1"/>
    </source>
</evidence>
<evidence type="ECO:0000313" key="3">
    <source>
        <dbReference type="Proteomes" id="UP000622547"/>
    </source>
</evidence>